<name>A0A397V4Q7_9GLOM</name>
<organism evidence="2 3">
    <name type="scientific">Gigaspora rosea</name>
    <dbReference type="NCBI Taxonomy" id="44941"/>
    <lineage>
        <taxon>Eukaryota</taxon>
        <taxon>Fungi</taxon>
        <taxon>Fungi incertae sedis</taxon>
        <taxon>Mucoromycota</taxon>
        <taxon>Glomeromycotina</taxon>
        <taxon>Glomeromycetes</taxon>
        <taxon>Diversisporales</taxon>
        <taxon>Gigasporaceae</taxon>
        <taxon>Gigaspora</taxon>
    </lineage>
</organism>
<dbReference type="AlphaFoldDB" id="A0A397V4Q7"/>
<evidence type="ECO:0000259" key="1">
    <source>
        <dbReference type="Pfam" id="PF13001"/>
    </source>
</evidence>
<dbReference type="Proteomes" id="UP000266673">
    <property type="component" value="Unassembled WGS sequence"/>
</dbReference>
<dbReference type="GO" id="GO:0060090">
    <property type="term" value="F:molecular adaptor activity"/>
    <property type="evidence" value="ECO:0007669"/>
    <property type="project" value="InterPro"/>
</dbReference>
<dbReference type="SUPFAM" id="SSF81901">
    <property type="entry name" value="HCP-like"/>
    <property type="match status" value="2"/>
</dbReference>
<accession>A0A397V4Q7</accession>
<dbReference type="Pfam" id="PF13001">
    <property type="entry name" value="ECM29_N"/>
    <property type="match status" value="1"/>
</dbReference>
<comment type="caution">
    <text evidence="2">The sequence shown here is derived from an EMBL/GenBank/DDBJ whole genome shotgun (WGS) entry which is preliminary data.</text>
</comment>
<dbReference type="SMART" id="SM00671">
    <property type="entry name" value="SEL1"/>
    <property type="match status" value="5"/>
</dbReference>
<dbReference type="STRING" id="44941.A0A397V4Q7"/>
<dbReference type="PANTHER" id="PTHR43628:SF1">
    <property type="entry name" value="CHITIN SYNTHASE REGULATORY FACTOR 2-RELATED"/>
    <property type="match status" value="1"/>
</dbReference>
<evidence type="ECO:0000313" key="2">
    <source>
        <dbReference type="EMBL" id="RIB17395.1"/>
    </source>
</evidence>
<sequence length="434" mass="49348">MANNEIKSLENIEFHFGFAENEVQFEEKLKIVLRPVLEKLASPHEIVQRKAINILNHINKRMSRTVKLPWDSLVEIVLSVKFMNSAFVKNFTIMYLKKAYDSLTEKDKITHLLPLIKNIEFLKPRNQKKLLFKIILEVDNSRLKLIGKVLLFSLLNIFKETGTENLDNLTREQEIKTLLFMSFYGLFDLSIHSPEEESANMENLDGMSQICHSHGIGVKKDEHKALFLIKNLPIFGIFKAGYCYNNGIGVEKDENKAFIFYQKSAEMGDADGMIEVGNSADMGNVIGITSVGVCYDYGIGVEKDKHKAFIYYQKSAEMGEAGGIFNSGVCYIKGNGIEKDERKAFIYFQKSTEMGHVSEAYLVGQFYLYGIGVEKDERKAFIYYQKAAEMGHVEGIVIAGDHYLFGVGVEKDKHRAFIYFQKAAEMGKFVVCQG</sequence>
<dbReference type="InterPro" id="IPR052945">
    <property type="entry name" value="Mitotic_Regulator"/>
</dbReference>
<protein>
    <recommendedName>
        <fullName evidence="1">Proteasome component Ecm29 N-terminal domain-containing protein</fullName>
    </recommendedName>
</protein>
<dbReference type="InterPro" id="IPR011990">
    <property type="entry name" value="TPR-like_helical_dom_sf"/>
</dbReference>
<feature type="domain" description="Proteasome component Ecm29 N-terminal" evidence="1">
    <location>
        <begin position="9"/>
        <end position="138"/>
    </location>
</feature>
<keyword evidence="3" id="KW-1185">Reference proteome</keyword>
<dbReference type="EMBL" id="QKWP01000608">
    <property type="protein sequence ID" value="RIB17395.1"/>
    <property type="molecule type" value="Genomic_DNA"/>
</dbReference>
<dbReference type="InterPro" id="IPR024372">
    <property type="entry name" value="Ecm29_N"/>
</dbReference>
<dbReference type="OrthoDB" id="2384430at2759"/>
<dbReference type="Pfam" id="PF08238">
    <property type="entry name" value="Sel1"/>
    <property type="match status" value="6"/>
</dbReference>
<gene>
    <name evidence="2" type="ORF">C2G38_2037781</name>
</gene>
<evidence type="ECO:0000313" key="3">
    <source>
        <dbReference type="Proteomes" id="UP000266673"/>
    </source>
</evidence>
<reference evidence="2 3" key="1">
    <citation type="submission" date="2018-06" db="EMBL/GenBank/DDBJ databases">
        <title>Comparative genomics reveals the genomic features of Rhizophagus irregularis, R. cerebriforme, R. diaphanum and Gigaspora rosea, and their symbiotic lifestyle signature.</title>
        <authorList>
            <person name="Morin E."/>
            <person name="San Clemente H."/>
            <person name="Chen E.C.H."/>
            <person name="De La Providencia I."/>
            <person name="Hainaut M."/>
            <person name="Kuo A."/>
            <person name="Kohler A."/>
            <person name="Murat C."/>
            <person name="Tang N."/>
            <person name="Roy S."/>
            <person name="Loubradou J."/>
            <person name="Henrissat B."/>
            <person name="Grigoriev I.V."/>
            <person name="Corradi N."/>
            <person name="Roux C."/>
            <person name="Martin F.M."/>
        </authorList>
    </citation>
    <scope>NUCLEOTIDE SEQUENCE [LARGE SCALE GENOMIC DNA]</scope>
    <source>
        <strain evidence="2 3">DAOM 194757</strain>
    </source>
</reference>
<dbReference type="InterPro" id="IPR006597">
    <property type="entry name" value="Sel1-like"/>
</dbReference>
<dbReference type="Gene3D" id="1.25.40.10">
    <property type="entry name" value="Tetratricopeptide repeat domain"/>
    <property type="match status" value="2"/>
</dbReference>
<dbReference type="GO" id="GO:0043248">
    <property type="term" value="P:proteasome assembly"/>
    <property type="evidence" value="ECO:0007669"/>
    <property type="project" value="InterPro"/>
</dbReference>
<proteinExistence type="predicted"/>
<dbReference type="PANTHER" id="PTHR43628">
    <property type="entry name" value="ACTIVATOR OF C KINASE PROTEIN 1-RELATED"/>
    <property type="match status" value="1"/>
</dbReference>